<evidence type="ECO:0000256" key="13">
    <source>
        <dbReference type="ARBA" id="ARBA00023180"/>
    </source>
</evidence>
<dbReference type="Gene3D" id="3.80.10.10">
    <property type="entry name" value="Ribonuclease Inhibitor"/>
    <property type="match status" value="3"/>
</dbReference>
<proteinExistence type="predicted"/>
<keyword evidence="12" id="KW-0472">Membrane</keyword>
<dbReference type="SUPFAM" id="SSF52058">
    <property type="entry name" value="L domain-like"/>
    <property type="match status" value="2"/>
</dbReference>
<feature type="region of interest" description="Disordered" evidence="16">
    <location>
        <begin position="70"/>
        <end position="100"/>
    </location>
</feature>
<dbReference type="InterPro" id="IPR032675">
    <property type="entry name" value="LRR_dom_sf"/>
</dbReference>
<keyword evidence="13" id="KW-0325">Glycoprotein</keyword>
<dbReference type="GO" id="GO:0006952">
    <property type="term" value="P:defense response"/>
    <property type="evidence" value="ECO:0007669"/>
    <property type="project" value="UniProtKB-ARBA"/>
</dbReference>
<dbReference type="GO" id="GO:0005886">
    <property type="term" value="C:plasma membrane"/>
    <property type="evidence" value="ECO:0007669"/>
    <property type="project" value="UniProtKB-SubCell"/>
</dbReference>
<comment type="catalytic activity">
    <reaction evidence="15">
        <text>L-seryl-[protein] + ATP = O-phospho-L-seryl-[protein] + ADP + H(+)</text>
        <dbReference type="Rhea" id="RHEA:17989"/>
        <dbReference type="Rhea" id="RHEA-COMP:9863"/>
        <dbReference type="Rhea" id="RHEA-COMP:11604"/>
        <dbReference type="ChEBI" id="CHEBI:15378"/>
        <dbReference type="ChEBI" id="CHEBI:29999"/>
        <dbReference type="ChEBI" id="CHEBI:30616"/>
        <dbReference type="ChEBI" id="CHEBI:83421"/>
        <dbReference type="ChEBI" id="CHEBI:456216"/>
        <dbReference type="EC" id="2.7.11.1"/>
    </reaction>
</comment>
<evidence type="ECO:0000256" key="15">
    <source>
        <dbReference type="ARBA" id="ARBA00048679"/>
    </source>
</evidence>
<organism evidence="18">
    <name type="scientific">Salvia splendens</name>
    <name type="common">Scarlet sage</name>
    <dbReference type="NCBI Taxonomy" id="180675"/>
    <lineage>
        <taxon>Eukaryota</taxon>
        <taxon>Viridiplantae</taxon>
        <taxon>Streptophyta</taxon>
        <taxon>Embryophyta</taxon>
        <taxon>Tracheophyta</taxon>
        <taxon>Spermatophyta</taxon>
        <taxon>Magnoliopsida</taxon>
        <taxon>eudicotyledons</taxon>
        <taxon>Gunneridae</taxon>
        <taxon>Pentapetalae</taxon>
        <taxon>asterids</taxon>
        <taxon>lamiids</taxon>
        <taxon>Lamiales</taxon>
        <taxon>Lamiaceae</taxon>
        <taxon>Nepetoideae</taxon>
        <taxon>Mentheae</taxon>
        <taxon>Salviinae</taxon>
        <taxon>Salvia</taxon>
        <taxon>Salvia subgen. Calosphace</taxon>
        <taxon>core Calosphace</taxon>
    </lineage>
</organism>
<name>A0A8X8W6X3_SALSN</name>
<evidence type="ECO:0000256" key="7">
    <source>
        <dbReference type="ARBA" id="ARBA00022729"/>
    </source>
</evidence>
<dbReference type="Pfam" id="PF23598">
    <property type="entry name" value="LRR_14"/>
    <property type="match status" value="1"/>
</dbReference>
<keyword evidence="11" id="KW-0067">ATP-binding</keyword>
<evidence type="ECO:0000313" key="18">
    <source>
        <dbReference type="EMBL" id="KAG6388711.1"/>
    </source>
</evidence>
<keyword evidence="8" id="KW-0677">Repeat</keyword>
<dbReference type="PANTHER" id="PTHR48005:SF13">
    <property type="entry name" value="SERINE_THREONINE-PROTEIN KINASE DDB_G0278509-RELATED"/>
    <property type="match status" value="1"/>
</dbReference>
<evidence type="ECO:0000256" key="5">
    <source>
        <dbReference type="ARBA" id="ARBA00022614"/>
    </source>
</evidence>
<keyword evidence="9" id="KW-0547">Nucleotide-binding</keyword>
<feature type="compositionally biased region" description="Acidic residues" evidence="16">
    <location>
        <begin position="84"/>
        <end position="94"/>
    </location>
</feature>
<dbReference type="InterPro" id="IPR003591">
    <property type="entry name" value="Leu-rich_rpt_typical-subtyp"/>
</dbReference>
<dbReference type="GO" id="GO:0005524">
    <property type="term" value="F:ATP binding"/>
    <property type="evidence" value="ECO:0007669"/>
    <property type="project" value="UniProtKB-KW"/>
</dbReference>
<keyword evidence="7" id="KW-0732">Signal</keyword>
<comment type="caution">
    <text evidence="18">The sequence shown here is derived from an EMBL/GenBank/DDBJ whole genome shotgun (WGS) entry which is preliminary data.</text>
</comment>
<evidence type="ECO:0000256" key="4">
    <source>
        <dbReference type="ARBA" id="ARBA00022527"/>
    </source>
</evidence>
<dbReference type="FunFam" id="3.80.10.10:FF:000299">
    <property type="entry name" value="Piriformospora indica-insensitive protein 2"/>
    <property type="match status" value="1"/>
</dbReference>
<dbReference type="EC" id="2.7.11.1" evidence="2"/>
<dbReference type="FunFam" id="3.80.10.10:FF:000041">
    <property type="entry name" value="LRR receptor-like serine/threonine-protein kinase ERECTA"/>
    <property type="match status" value="2"/>
</dbReference>
<keyword evidence="3" id="KW-1003">Cell membrane</keyword>
<keyword evidence="10" id="KW-0418">Kinase</keyword>
<dbReference type="EMBL" id="PNBA02000020">
    <property type="protein sequence ID" value="KAG6388711.1"/>
    <property type="molecule type" value="Genomic_DNA"/>
</dbReference>
<evidence type="ECO:0000256" key="12">
    <source>
        <dbReference type="ARBA" id="ARBA00023136"/>
    </source>
</evidence>
<keyword evidence="19" id="KW-1185">Reference proteome</keyword>
<reference evidence="18" key="2">
    <citation type="submission" date="2020-08" db="EMBL/GenBank/DDBJ databases">
        <title>Plant Genome Project.</title>
        <authorList>
            <person name="Zhang R.-G."/>
        </authorList>
    </citation>
    <scope>NUCLEOTIDE SEQUENCE</scope>
    <source>
        <strain evidence="18">Huo1</strain>
        <tissue evidence="18">Leaf</tissue>
    </source>
</reference>
<dbReference type="GO" id="GO:0004674">
    <property type="term" value="F:protein serine/threonine kinase activity"/>
    <property type="evidence" value="ECO:0007669"/>
    <property type="project" value="UniProtKB-KW"/>
</dbReference>
<dbReference type="InterPro" id="IPR055414">
    <property type="entry name" value="LRR_R13L4/SHOC2-like"/>
</dbReference>
<dbReference type="PANTHER" id="PTHR48005">
    <property type="entry name" value="LEUCINE RICH REPEAT KINASE 2"/>
    <property type="match status" value="1"/>
</dbReference>
<evidence type="ECO:0000256" key="6">
    <source>
        <dbReference type="ARBA" id="ARBA00022679"/>
    </source>
</evidence>
<keyword evidence="5" id="KW-0433">Leucine-rich repeat</keyword>
<dbReference type="InterPro" id="IPR051420">
    <property type="entry name" value="Ser_Thr_Kinases_DiverseReg"/>
</dbReference>
<evidence type="ECO:0000256" key="8">
    <source>
        <dbReference type="ARBA" id="ARBA00022737"/>
    </source>
</evidence>
<protein>
    <recommendedName>
        <fullName evidence="2">non-specific serine/threonine protein kinase</fullName>
        <ecNumber evidence="2">2.7.11.1</ecNumber>
    </recommendedName>
</protein>
<evidence type="ECO:0000256" key="11">
    <source>
        <dbReference type="ARBA" id="ARBA00022840"/>
    </source>
</evidence>
<dbReference type="PROSITE" id="PS51450">
    <property type="entry name" value="LRR"/>
    <property type="match status" value="1"/>
</dbReference>
<keyword evidence="4" id="KW-0723">Serine/threonine-protein kinase</keyword>
<gene>
    <name evidence="18" type="ORF">SASPL_150143</name>
</gene>
<dbReference type="InterPro" id="IPR012870">
    <property type="entry name" value="DUF1666"/>
</dbReference>
<evidence type="ECO:0000313" key="19">
    <source>
        <dbReference type="Proteomes" id="UP000298416"/>
    </source>
</evidence>
<dbReference type="InterPro" id="IPR001611">
    <property type="entry name" value="Leu-rich_rpt"/>
</dbReference>
<dbReference type="SMART" id="SM00369">
    <property type="entry name" value="LRR_TYP"/>
    <property type="match status" value="6"/>
</dbReference>
<evidence type="ECO:0000256" key="2">
    <source>
        <dbReference type="ARBA" id="ARBA00012513"/>
    </source>
</evidence>
<dbReference type="Proteomes" id="UP000298416">
    <property type="component" value="Unassembled WGS sequence"/>
</dbReference>
<evidence type="ECO:0000256" key="3">
    <source>
        <dbReference type="ARBA" id="ARBA00022475"/>
    </source>
</evidence>
<evidence type="ECO:0000256" key="14">
    <source>
        <dbReference type="ARBA" id="ARBA00047899"/>
    </source>
</evidence>
<evidence type="ECO:0000256" key="10">
    <source>
        <dbReference type="ARBA" id="ARBA00022777"/>
    </source>
</evidence>
<sequence>MAIVLPTSLSNLVPSYPPDPTQLVSVKRFELGVKVDESKSSLLNDNHDKATCDNDEFTEMECHSVKISDESDLQGDSSQQMYLDSDDDYEDDRVDGEGRRSHNITTAELPWLKVLVQRFMEDKQFGGRRTDADVGSRCMIRSLLQVPAIKDDFVKTKAREDRDGVEMMVILLKELYLGLNDFKGMIPQDIGNLSLLEVLIIPAASLTGNIPSSLFNISSLKYVYLYNNSLSGNIPSNMCDSLPNIEVLSLWTNQLSGEIPPNIWKCTHLQDLELSVNHFNGKIPSEIGSLSMLRDLWLGYNDFRVIPEEIGNLSQLETLSIPASSLTGNIPSSVLNISSLKFIDLSNNTLSGNIPTFHHLPKLEELYLFHNNFEGWLPSDVCSSNMSNIKTLELYGNQLQGPIPPNIWKCTHLEILALSDNNLSGNIPFEIGNMSMLKELYLSGNNFQGGIPAEIGKLTPLEVIDLANASLTGNIPTSIFNISTLTKLSLGYNNLSGKY</sequence>
<dbReference type="Pfam" id="PF00560">
    <property type="entry name" value="LRR_1"/>
    <property type="match status" value="4"/>
</dbReference>
<evidence type="ECO:0000256" key="9">
    <source>
        <dbReference type="ARBA" id="ARBA00022741"/>
    </source>
</evidence>
<accession>A0A8X8W6X3</accession>
<keyword evidence="6" id="KW-0808">Transferase</keyword>
<reference evidence="18" key="1">
    <citation type="submission" date="2018-01" db="EMBL/GenBank/DDBJ databases">
        <authorList>
            <person name="Mao J.F."/>
        </authorList>
    </citation>
    <scope>NUCLEOTIDE SEQUENCE</scope>
    <source>
        <strain evidence="18">Huo1</strain>
        <tissue evidence="18">Leaf</tissue>
    </source>
</reference>
<dbReference type="Pfam" id="PF07891">
    <property type="entry name" value="DUF1666"/>
    <property type="match status" value="1"/>
</dbReference>
<evidence type="ECO:0000256" key="16">
    <source>
        <dbReference type="SAM" id="MobiDB-lite"/>
    </source>
</evidence>
<feature type="domain" description="Disease resistance R13L4/SHOC-2-like LRR" evidence="17">
    <location>
        <begin position="262"/>
        <end position="371"/>
    </location>
</feature>
<dbReference type="GO" id="GO:0051707">
    <property type="term" value="P:response to other organism"/>
    <property type="evidence" value="ECO:0007669"/>
    <property type="project" value="UniProtKB-ARBA"/>
</dbReference>
<evidence type="ECO:0000259" key="17">
    <source>
        <dbReference type="Pfam" id="PF23598"/>
    </source>
</evidence>
<evidence type="ECO:0000256" key="1">
    <source>
        <dbReference type="ARBA" id="ARBA00004236"/>
    </source>
</evidence>
<comment type="catalytic activity">
    <reaction evidence="14">
        <text>L-threonyl-[protein] + ATP = O-phospho-L-threonyl-[protein] + ADP + H(+)</text>
        <dbReference type="Rhea" id="RHEA:46608"/>
        <dbReference type="Rhea" id="RHEA-COMP:11060"/>
        <dbReference type="Rhea" id="RHEA-COMP:11605"/>
        <dbReference type="ChEBI" id="CHEBI:15378"/>
        <dbReference type="ChEBI" id="CHEBI:30013"/>
        <dbReference type="ChEBI" id="CHEBI:30616"/>
        <dbReference type="ChEBI" id="CHEBI:61977"/>
        <dbReference type="ChEBI" id="CHEBI:456216"/>
        <dbReference type="EC" id="2.7.11.1"/>
    </reaction>
</comment>
<dbReference type="AlphaFoldDB" id="A0A8X8W6X3"/>
<comment type="subcellular location">
    <subcellularLocation>
        <location evidence="1">Cell membrane</location>
    </subcellularLocation>
</comment>